<sequence length="265" mass="29982">MKKDKDCMGVHVNAHVGECESEPITNPITTPAGETIIKVPVTLAELTVRTNLVARIHFADPVLEIKDIKKRIKIVQCRLLLPGISEFDPAGPFQPRTLSLFIKGFVRKNIQYATPCPGSTDESVVSEIRSLTVDVPFECVTKINSDDFLTPPQLPFNNTRKEFDFFRAQDLGHGHPEKDQLLSSDLSQFHQVSTQFYNEIPFCELLRSDIVEWDEAIDRKPLPGCAPFEEGTFHHVEEKMFLEFRIKVLQKQQVRVTALPAPPGF</sequence>
<comment type="caution">
    <text evidence="2">The sequence shown here is derived from an EMBL/GenBank/DDBJ whole genome shotgun (WGS) entry which is preliminary data.</text>
</comment>
<dbReference type="InterPro" id="IPR054845">
    <property type="entry name" value="Exosporium_prot_C"/>
</dbReference>
<feature type="domain" description="DUF7852" evidence="1">
    <location>
        <begin position="36"/>
        <end position="114"/>
    </location>
</feature>
<evidence type="ECO:0000313" key="2">
    <source>
        <dbReference type="EMBL" id="PKG22806.1"/>
    </source>
</evidence>
<dbReference type="InterPro" id="IPR057174">
    <property type="entry name" value="DUF7852"/>
</dbReference>
<organism evidence="2 3">
    <name type="scientific">Niallia nealsonii</name>
    <dbReference type="NCBI Taxonomy" id="115979"/>
    <lineage>
        <taxon>Bacteria</taxon>
        <taxon>Bacillati</taxon>
        <taxon>Bacillota</taxon>
        <taxon>Bacilli</taxon>
        <taxon>Bacillales</taxon>
        <taxon>Bacillaceae</taxon>
        <taxon>Niallia</taxon>
    </lineage>
</organism>
<accession>A0A2N0YZW5</accession>
<keyword evidence="3" id="KW-1185">Reference proteome</keyword>
<dbReference type="Pfam" id="PF25250">
    <property type="entry name" value="DUF7852"/>
    <property type="match status" value="1"/>
</dbReference>
<dbReference type="OrthoDB" id="2381017at2"/>
<protein>
    <submittedName>
        <fullName evidence="2">DUF3794 domain-containing protein</fullName>
    </submittedName>
</protein>
<gene>
    <name evidence="2" type="ORF">CWS01_15230</name>
</gene>
<name>A0A2N0YZW5_9BACI</name>
<dbReference type="NCBIfam" id="NF045794">
    <property type="entry name" value="CsxC_fam"/>
    <property type="match status" value="1"/>
</dbReference>
<dbReference type="RefSeq" id="WP_101178054.1">
    <property type="nucleotide sequence ID" value="NZ_PISE01000033.1"/>
</dbReference>
<dbReference type="EMBL" id="PISE01000033">
    <property type="protein sequence ID" value="PKG22806.1"/>
    <property type="molecule type" value="Genomic_DNA"/>
</dbReference>
<reference evidence="2 3" key="1">
    <citation type="journal article" date="2003" name="Int. J. Syst. Evol. Microbiol.">
        <title>Bacillus nealsonii sp. nov., isolated from a spacecraft-assembly facility, whose spores are gamma-radiation resistant.</title>
        <authorList>
            <person name="Venkateswaran K."/>
            <person name="Kempf M."/>
            <person name="Chen F."/>
            <person name="Satomi M."/>
            <person name="Nicholson W."/>
            <person name="Kern R."/>
        </authorList>
    </citation>
    <scope>NUCLEOTIDE SEQUENCE [LARGE SCALE GENOMIC DNA]</scope>
    <source>
        <strain evidence="2 3">FO-92</strain>
    </source>
</reference>
<proteinExistence type="predicted"/>
<dbReference type="AlphaFoldDB" id="A0A2N0YZW5"/>
<evidence type="ECO:0000259" key="1">
    <source>
        <dbReference type="Pfam" id="PF25250"/>
    </source>
</evidence>
<evidence type="ECO:0000313" key="3">
    <source>
        <dbReference type="Proteomes" id="UP000233375"/>
    </source>
</evidence>
<dbReference type="Proteomes" id="UP000233375">
    <property type="component" value="Unassembled WGS sequence"/>
</dbReference>